<dbReference type="GO" id="GO:0051260">
    <property type="term" value="P:protein homooligomerization"/>
    <property type="evidence" value="ECO:0007669"/>
    <property type="project" value="InterPro"/>
</dbReference>
<dbReference type="GO" id="GO:0097602">
    <property type="term" value="F:cullin family protein binding"/>
    <property type="evidence" value="ECO:0007669"/>
    <property type="project" value="TreeGrafter"/>
</dbReference>
<dbReference type="PANTHER" id="PTHR14958:SF29">
    <property type="entry name" value="INSOMNIAC, ISOFORM B"/>
    <property type="match status" value="1"/>
</dbReference>
<evidence type="ECO:0000313" key="2">
    <source>
        <dbReference type="EnsemblMetazoa" id="XP_038063340.1"/>
    </source>
</evidence>
<evidence type="ECO:0000313" key="3">
    <source>
        <dbReference type="Proteomes" id="UP000887568"/>
    </source>
</evidence>
<dbReference type="Pfam" id="PF02214">
    <property type="entry name" value="BTB_2"/>
    <property type="match status" value="1"/>
</dbReference>
<proteinExistence type="predicted"/>
<name>A0A914AH80_PATMI</name>
<dbReference type="PANTHER" id="PTHR14958">
    <property type="entry name" value="POTASSIUM CHANNEL TETRAMERISATION DOMAIN CONTAINING PROTEIN"/>
    <property type="match status" value="1"/>
</dbReference>
<dbReference type="InterPro" id="IPR011333">
    <property type="entry name" value="SKP1/BTB/POZ_sf"/>
</dbReference>
<sequence>MAHSSQGELPAYSKHYPAENIIDKTQWVKLNLGGTMLETTRASLERLKSEFLSLLLDPDDEDVCTGSHAPSDGIYRIDRDADALRVLLNYGRYGQVVAVPEHITEAFLLSEIRFYRMHAEVERAVREFFEAKRLGPNSVRVETVTITEMAMDKGRLHHNVYDVIRGSNICCYTKVPRSGTCYRDVGHLFVYEMPHSKFPALFRATCLQCRRKVYVADDPIIGLEGWCHKCRLCLRCQDVLCDAVPDEAAVTNEDGKKARELQTLSSSQNETHFEVRKTASVVFVCDTRQPKRSPSPEVKRIDGLNSEMDDSTGAAIAKATGLKLPKFSRLPPVARVDSATKRPMTTRKYSTTETGRVADLPNYSFKDLVKMQQWSI</sequence>
<dbReference type="SUPFAM" id="SSF54695">
    <property type="entry name" value="POZ domain"/>
    <property type="match status" value="1"/>
</dbReference>
<dbReference type="GO" id="GO:0005737">
    <property type="term" value="C:cytoplasm"/>
    <property type="evidence" value="ECO:0007669"/>
    <property type="project" value="TreeGrafter"/>
</dbReference>
<accession>A0A914AH80</accession>
<dbReference type="GO" id="GO:0031463">
    <property type="term" value="C:Cul3-RING ubiquitin ligase complex"/>
    <property type="evidence" value="ECO:0007669"/>
    <property type="project" value="TreeGrafter"/>
</dbReference>
<dbReference type="Gene3D" id="3.30.710.10">
    <property type="entry name" value="Potassium Channel Kv1.1, Chain A"/>
    <property type="match status" value="1"/>
</dbReference>
<dbReference type="AlphaFoldDB" id="A0A914AH80"/>
<dbReference type="Proteomes" id="UP000887568">
    <property type="component" value="Unplaced"/>
</dbReference>
<evidence type="ECO:0000259" key="1">
    <source>
        <dbReference type="SMART" id="SM00225"/>
    </source>
</evidence>
<dbReference type="OrthoDB" id="10047373at2759"/>
<dbReference type="RefSeq" id="XP_038063340.1">
    <property type="nucleotide sequence ID" value="XM_038207412.1"/>
</dbReference>
<feature type="domain" description="BTB" evidence="1">
    <location>
        <begin position="26"/>
        <end position="132"/>
    </location>
</feature>
<dbReference type="SMART" id="SM00225">
    <property type="entry name" value="BTB"/>
    <property type="match status" value="1"/>
</dbReference>
<reference evidence="2" key="1">
    <citation type="submission" date="2022-11" db="UniProtKB">
        <authorList>
            <consortium name="EnsemblMetazoa"/>
        </authorList>
    </citation>
    <scope>IDENTIFICATION</scope>
</reference>
<dbReference type="GeneID" id="119734032"/>
<keyword evidence="3" id="KW-1185">Reference proteome</keyword>
<dbReference type="InterPro" id="IPR000210">
    <property type="entry name" value="BTB/POZ_dom"/>
</dbReference>
<organism evidence="2 3">
    <name type="scientific">Patiria miniata</name>
    <name type="common">Bat star</name>
    <name type="synonym">Asterina miniata</name>
    <dbReference type="NCBI Taxonomy" id="46514"/>
    <lineage>
        <taxon>Eukaryota</taxon>
        <taxon>Metazoa</taxon>
        <taxon>Echinodermata</taxon>
        <taxon>Eleutherozoa</taxon>
        <taxon>Asterozoa</taxon>
        <taxon>Asteroidea</taxon>
        <taxon>Valvatacea</taxon>
        <taxon>Valvatida</taxon>
        <taxon>Asterinidae</taxon>
        <taxon>Patiria</taxon>
    </lineage>
</organism>
<dbReference type="CDD" id="cd18316">
    <property type="entry name" value="BTB_POZ_KCTD-like"/>
    <property type="match status" value="1"/>
</dbReference>
<dbReference type="GO" id="GO:0043161">
    <property type="term" value="P:proteasome-mediated ubiquitin-dependent protein catabolic process"/>
    <property type="evidence" value="ECO:0007669"/>
    <property type="project" value="TreeGrafter"/>
</dbReference>
<dbReference type="EnsemblMetazoa" id="XM_038207412.1">
    <property type="protein sequence ID" value="XP_038063340.1"/>
    <property type="gene ID" value="LOC119734032"/>
</dbReference>
<dbReference type="OMA" id="TITEMAM"/>
<protein>
    <recommendedName>
        <fullName evidence="1">BTB domain-containing protein</fullName>
    </recommendedName>
</protein>
<dbReference type="InterPro" id="IPR003131">
    <property type="entry name" value="T1-type_BTB"/>
</dbReference>